<gene>
    <name evidence="2" type="ORF">POBO1169_LOCUS7800</name>
</gene>
<reference evidence="2" key="1">
    <citation type="submission" date="2021-01" db="EMBL/GenBank/DDBJ databases">
        <authorList>
            <person name="Corre E."/>
            <person name="Pelletier E."/>
            <person name="Niang G."/>
            <person name="Scheremetjew M."/>
            <person name="Finn R."/>
            <person name="Kale V."/>
            <person name="Holt S."/>
            <person name="Cochrane G."/>
            <person name="Meng A."/>
            <person name="Brown T."/>
            <person name="Cohen L."/>
        </authorList>
    </citation>
    <scope>NUCLEOTIDE SEQUENCE</scope>
    <source>
        <strain evidence="2">CCMP722</strain>
    </source>
</reference>
<proteinExistence type="predicted"/>
<organism evidence="2">
    <name type="scientific">Pyramimonas obovata</name>
    <dbReference type="NCBI Taxonomy" id="1411642"/>
    <lineage>
        <taxon>Eukaryota</taxon>
        <taxon>Viridiplantae</taxon>
        <taxon>Chlorophyta</taxon>
        <taxon>Pyramimonadophyceae</taxon>
        <taxon>Pyramimonadales</taxon>
        <taxon>Pyramimonadaceae</taxon>
        <taxon>Pyramimonas</taxon>
        <taxon>Pyramimonas incertae sedis</taxon>
    </lineage>
</organism>
<feature type="signal peptide" evidence="1">
    <location>
        <begin position="1"/>
        <end position="21"/>
    </location>
</feature>
<dbReference type="EMBL" id="HBFA01015160">
    <property type="protein sequence ID" value="CAD8664465.1"/>
    <property type="molecule type" value="Transcribed_RNA"/>
</dbReference>
<protein>
    <recommendedName>
        <fullName evidence="3">PSI domain-containing protein</fullName>
    </recommendedName>
</protein>
<name>A0A7S0NA25_9CHLO</name>
<evidence type="ECO:0008006" key="3">
    <source>
        <dbReference type="Google" id="ProtNLM"/>
    </source>
</evidence>
<accession>A0A7S0NA25</accession>
<evidence type="ECO:0000256" key="1">
    <source>
        <dbReference type="SAM" id="SignalP"/>
    </source>
</evidence>
<sequence>MRTQLVFACAVVAVSACLTQALPVADMRANIESPFAMLDLDTVKHCTRARTDEACNAAHGCTWCEAEGLPSLCFSEHDVAALPPTKGYSCQQRVHERADAQRNPFPDKCMAFTDKGQSKCDMIPGCTWCACSAVPSECLTKENAAKLPKAVFTCDGLQSAANESPMDCVTSQKKDDCTANSECSWCSSSLSSSLSFCSPKDEAKSLNSTLHWMKYTCSNI</sequence>
<dbReference type="PANTHER" id="PTHR36896:SF2">
    <property type="entry name" value="OS01G0729500 PROTEIN"/>
    <property type="match status" value="1"/>
</dbReference>
<dbReference type="PANTHER" id="PTHR36896">
    <property type="entry name" value="OS01G0729500 PROTEIN"/>
    <property type="match status" value="1"/>
</dbReference>
<feature type="chain" id="PRO_5031057771" description="PSI domain-containing protein" evidence="1">
    <location>
        <begin position="22"/>
        <end position="220"/>
    </location>
</feature>
<keyword evidence="1" id="KW-0732">Signal</keyword>
<evidence type="ECO:0000313" key="2">
    <source>
        <dbReference type="EMBL" id="CAD8664465.1"/>
    </source>
</evidence>
<dbReference type="AlphaFoldDB" id="A0A7S0NA25"/>
<dbReference type="PROSITE" id="PS51257">
    <property type="entry name" value="PROKAR_LIPOPROTEIN"/>
    <property type="match status" value="1"/>
</dbReference>